<keyword evidence="2" id="KW-1185">Reference proteome</keyword>
<sequence>MKADEEKQLFKYIRRLLEEDKMKINENNIKCVKQKCDALEYNKKKNGRSSDDDDESFCL</sequence>
<dbReference type="Proteomes" id="UP001516400">
    <property type="component" value="Unassembled WGS sequence"/>
</dbReference>
<organism evidence="1 2">
    <name type="scientific">Cryptolaemus montrouzieri</name>
    <dbReference type="NCBI Taxonomy" id="559131"/>
    <lineage>
        <taxon>Eukaryota</taxon>
        <taxon>Metazoa</taxon>
        <taxon>Ecdysozoa</taxon>
        <taxon>Arthropoda</taxon>
        <taxon>Hexapoda</taxon>
        <taxon>Insecta</taxon>
        <taxon>Pterygota</taxon>
        <taxon>Neoptera</taxon>
        <taxon>Endopterygota</taxon>
        <taxon>Coleoptera</taxon>
        <taxon>Polyphaga</taxon>
        <taxon>Cucujiformia</taxon>
        <taxon>Coccinelloidea</taxon>
        <taxon>Coccinellidae</taxon>
        <taxon>Scymninae</taxon>
        <taxon>Scymnini</taxon>
        <taxon>Cryptolaemus</taxon>
    </lineage>
</organism>
<dbReference type="AlphaFoldDB" id="A0ABD2P918"/>
<accession>A0ABD2P918</accession>
<name>A0ABD2P918_9CUCU</name>
<comment type="caution">
    <text evidence="1">The sequence shown here is derived from an EMBL/GenBank/DDBJ whole genome shotgun (WGS) entry which is preliminary data.</text>
</comment>
<evidence type="ECO:0000313" key="1">
    <source>
        <dbReference type="EMBL" id="KAL3287222.1"/>
    </source>
</evidence>
<proteinExistence type="predicted"/>
<feature type="non-terminal residue" evidence="1">
    <location>
        <position position="59"/>
    </location>
</feature>
<gene>
    <name evidence="1" type="ORF">HHI36_001699</name>
</gene>
<protein>
    <submittedName>
        <fullName evidence="1">Uncharacterized protein</fullName>
    </submittedName>
</protein>
<dbReference type="EMBL" id="JABFTP020000185">
    <property type="protein sequence ID" value="KAL3287222.1"/>
    <property type="molecule type" value="Genomic_DNA"/>
</dbReference>
<reference evidence="1 2" key="1">
    <citation type="journal article" date="2021" name="BMC Biol.">
        <title>Horizontally acquired antibacterial genes associated with adaptive radiation of ladybird beetles.</title>
        <authorList>
            <person name="Li H.S."/>
            <person name="Tang X.F."/>
            <person name="Huang Y.H."/>
            <person name="Xu Z.Y."/>
            <person name="Chen M.L."/>
            <person name="Du X.Y."/>
            <person name="Qiu B.Y."/>
            <person name="Chen P.T."/>
            <person name="Zhang W."/>
            <person name="Slipinski A."/>
            <person name="Escalona H.E."/>
            <person name="Waterhouse R.M."/>
            <person name="Zwick A."/>
            <person name="Pang H."/>
        </authorList>
    </citation>
    <scope>NUCLEOTIDE SEQUENCE [LARGE SCALE GENOMIC DNA]</scope>
    <source>
        <strain evidence="1">SYSU2018</strain>
    </source>
</reference>
<evidence type="ECO:0000313" key="2">
    <source>
        <dbReference type="Proteomes" id="UP001516400"/>
    </source>
</evidence>